<dbReference type="RefSeq" id="WP_151495283.1">
    <property type="nucleotide sequence ID" value="NZ_RITE01000041.1"/>
</dbReference>
<proteinExistence type="predicted"/>
<evidence type="ECO:0000313" key="2">
    <source>
        <dbReference type="EMBL" id="KAB1977224.1"/>
    </source>
</evidence>
<dbReference type="EMBL" id="WBOB01000013">
    <property type="protein sequence ID" value="KAB1977224.1"/>
    <property type="molecule type" value="Genomic_DNA"/>
</dbReference>
<protein>
    <recommendedName>
        <fullName evidence="4">Phage capsid protein</fullName>
    </recommendedName>
</protein>
<dbReference type="AlphaFoldDB" id="A0A6A1Z756"/>
<evidence type="ECO:0000313" key="3">
    <source>
        <dbReference type="Proteomes" id="UP000430323"/>
    </source>
</evidence>
<accession>A0A6A1Z756</accession>
<organism evidence="2 3">
    <name type="scientific">Lactobacillus crispatus</name>
    <dbReference type="NCBI Taxonomy" id="47770"/>
    <lineage>
        <taxon>Bacteria</taxon>
        <taxon>Bacillati</taxon>
        <taxon>Bacillota</taxon>
        <taxon>Bacilli</taxon>
        <taxon>Lactobacillales</taxon>
        <taxon>Lactobacillaceae</taxon>
        <taxon>Lactobacillus</taxon>
    </lineage>
</organism>
<comment type="caution">
    <text evidence="2">The sequence shown here is derived from an EMBL/GenBank/DDBJ whole genome shotgun (WGS) entry which is preliminary data.</text>
</comment>
<evidence type="ECO:0000256" key="1">
    <source>
        <dbReference type="SAM" id="MobiDB-lite"/>
    </source>
</evidence>
<gene>
    <name evidence="2" type="ORF">F8251_03975</name>
</gene>
<sequence length="369" mass="39992">MATTDLTKLIIPPVFTQWVIDRLDDSNNLLKSGILTQNTGINLQAPGVTVEVPYIKAEKHLPMQWTDQEDKQSYSLGSGSMRGMKFYQTLTYSSTKLSRIISGAPTAEAIGQAMLDDWTAGDMKALLSLLKGIFGVPDIKDAKSIDMNEVSPTNSDFNSAGWLAARTLMGDKANVLTGIAVNSATEAMMTQEDLKDHGSQVSSQVAPYGTFHGMIITVDDQIPIDLSDPKKPKSTAYIFAQNAVSFNRDIISTDTDKDTLKKGGMSWVTQDSIGAMNVQGTALKQDWTPANYPYAKIEELTSPEAWEVPEGRSVRNIGVVSYTHTVDPIFAKGLIAAKKKADAAAAKETGDTTKVKQVQDSTGEKKSEV</sequence>
<dbReference type="Proteomes" id="UP000430323">
    <property type="component" value="Unassembled WGS sequence"/>
</dbReference>
<evidence type="ECO:0008006" key="4">
    <source>
        <dbReference type="Google" id="ProtNLM"/>
    </source>
</evidence>
<reference evidence="2 3" key="1">
    <citation type="submission" date="2019-09" db="EMBL/GenBank/DDBJ databases">
        <title>Investigation of probiotic properties of different lactic acid bacteria.</title>
        <authorList>
            <person name="Jaomanjaka F."/>
            <person name="Blanc P."/>
        </authorList>
    </citation>
    <scope>NUCLEOTIDE SEQUENCE [LARGE SCALE GENOMIC DNA]</scope>
    <source>
        <strain evidence="2 3">BIO6272</strain>
    </source>
</reference>
<feature type="region of interest" description="Disordered" evidence="1">
    <location>
        <begin position="345"/>
        <end position="369"/>
    </location>
</feature>
<name>A0A6A1Z756_9LACO</name>